<evidence type="ECO:0000259" key="14">
    <source>
        <dbReference type="PROSITE" id="PS51103"/>
    </source>
</evidence>
<dbReference type="RefSeq" id="WP_408126209.1">
    <property type="nucleotide sequence ID" value="NZ_JBFNFH010000002.1"/>
</dbReference>
<evidence type="ECO:0000256" key="10">
    <source>
        <dbReference type="ARBA" id="ARBA00023136"/>
    </source>
</evidence>
<feature type="transmembrane region" description="Helical" evidence="12">
    <location>
        <begin position="242"/>
        <end position="268"/>
    </location>
</feature>
<feature type="transmembrane region" description="Helical" evidence="12">
    <location>
        <begin position="174"/>
        <end position="193"/>
    </location>
</feature>
<feature type="active site" description="Phosphocysteine intermediate; for EIIB activity" evidence="11">
    <location>
        <position position="26"/>
    </location>
</feature>
<reference evidence="15 16" key="1">
    <citation type="journal article" date="2024" name="Front. Microbiol.">
        <title>Pangenomic and biochemical analyses of Helcococcus ovis reveal widespread tetracycline resistance and a novel bacterial species, Helcococcus bovis.</title>
        <authorList>
            <person name="Cunha F."/>
            <person name="Zhai Y."/>
            <person name="Casaro S."/>
            <person name="Jones K.L."/>
            <person name="Hernandez M."/>
            <person name="Bisinotto R.S."/>
            <person name="Kariyawasam S."/>
            <person name="Brown M.B."/>
            <person name="Phillips A."/>
            <person name="Jeong K.C."/>
            <person name="Galvao K.N."/>
        </authorList>
    </citation>
    <scope>NUCLEOTIDE SEQUENCE [LARGE SCALE GENOMIC DNA]</scope>
    <source>
        <strain evidence="15 16">KG197</strain>
    </source>
</reference>
<dbReference type="Pfam" id="PF02378">
    <property type="entry name" value="PTS_EIIC"/>
    <property type="match status" value="1"/>
</dbReference>
<evidence type="ECO:0000256" key="4">
    <source>
        <dbReference type="ARBA" id="ARBA00022597"/>
    </source>
</evidence>
<feature type="transmembrane region" description="Helical" evidence="12">
    <location>
        <begin position="143"/>
        <end position="162"/>
    </location>
</feature>
<dbReference type="InterPro" id="IPR036878">
    <property type="entry name" value="Glu_permease_IIB"/>
</dbReference>
<dbReference type="InterPro" id="IPR018113">
    <property type="entry name" value="PTrfase_EIIB_Cys"/>
</dbReference>
<dbReference type="Proteomes" id="UP001629536">
    <property type="component" value="Unassembled WGS sequence"/>
</dbReference>
<keyword evidence="16" id="KW-1185">Reference proteome</keyword>
<evidence type="ECO:0000313" key="16">
    <source>
        <dbReference type="Proteomes" id="UP001629536"/>
    </source>
</evidence>
<feature type="transmembrane region" description="Helical" evidence="12">
    <location>
        <begin position="355"/>
        <end position="377"/>
    </location>
</feature>
<evidence type="ECO:0000256" key="8">
    <source>
        <dbReference type="ARBA" id="ARBA00022777"/>
    </source>
</evidence>
<feature type="domain" description="PTS EIIC type-1" evidence="14">
    <location>
        <begin position="104"/>
        <end position="457"/>
    </location>
</feature>
<dbReference type="InterPro" id="IPR050558">
    <property type="entry name" value="PTS_Sugar-Specific_Components"/>
</dbReference>
<dbReference type="InterPro" id="IPR013013">
    <property type="entry name" value="PTS_EIIC_1"/>
</dbReference>
<proteinExistence type="predicted"/>
<dbReference type="EMBL" id="JBFNFH010000002">
    <property type="protein sequence ID" value="MFM1524349.1"/>
    <property type="molecule type" value="Genomic_DNA"/>
</dbReference>
<dbReference type="PROSITE" id="PS51098">
    <property type="entry name" value="PTS_EIIB_TYPE_1"/>
    <property type="match status" value="1"/>
</dbReference>
<keyword evidence="7 12" id="KW-0812">Transmembrane</keyword>
<evidence type="ECO:0000256" key="1">
    <source>
        <dbReference type="ARBA" id="ARBA00004651"/>
    </source>
</evidence>
<keyword evidence="9 12" id="KW-1133">Transmembrane helix</keyword>
<feature type="transmembrane region" description="Helical" evidence="12">
    <location>
        <begin position="213"/>
        <end position="230"/>
    </location>
</feature>
<evidence type="ECO:0000259" key="13">
    <source>
        <dbReference type="PROSITE" id="PS51098"/>
    </source>
</evidence>
<gene>
    <name evidence="15" type="ORF">ABGF40_01520</name>
</gene>
<name>A0ABW9F4G7_9FIRM</name>
<dbReference type="PANTHER" id="PTHR30175">
    <property type="entry name" value="PHOSPHOTRANSFERASE SYSTEM TRANSPORT PROTEIN"/>
    <property type="match status" value="1"/>
</dbReference>
<dbReference type="InterPro" id="IPR003352">
    <property type="entry name" value="PTS_EIIC"/>
</dbReference>
<evidence type="ECO:0000256" key="9">
    <source>
        <dbReference type="ARBA" id="ARBA00022989"/>
    </source>
</evidence>
<dbReference type="PANTHER" id="PTHR30175:SF1">
    <property type="entry name" value="PTS SYSTEM ARBUTIN-, CELLOBIOSE-, AND SALICIN-SPECIFIC EIIBC COMPONENT-RELATED"/>
    <property type="match status" value="1"/>
</dbReference>
<evidence type="ECO:0000256" key="12">
    <source>
        <dbReference type="SAM" id="Phobius"/>
    </source>
</evidence>
<evidence type="ECO:0000256" key="2">
    <source>
        <dbReference type="ARBA" id="ARBA00022448"/>
    </source>
</evidence>
<keyword evidence="10 12" id="KW-0472">Membrane</keyword>
<keyword evidence="8" id="KW-0418">Kinase</keyword>
<protein>
    <submittedName>
        <fullName evidence="15">PTS transporter subunit EIIC</fullName>
    </submittedName>
</protein>
<dbReference type="InterPro" id="IPR001996">
    <property type="entry name" value="PTS_IIB_1"/>
</dbReference>
<feature type="transmembrane region" description="Helical" evidence="12">
    <location>
        <begin position="321"/>
        <end position="343"/>
    </location>
</feature>
<comment type="caution">
    <text evidence="15">The sequence shown here is derived from an EMBL/GenBank/DDBJ whole genome shotgun (WGS) entry which is preliminary data.</text>
</comment>
<evidence type="ECO:0000256" key="6">
    <source>
        <dbReference type="ARBA" id="ARBA00022683"/>
    </source>
</evidence>
<keyword evidence="2" id="KW-0813">Transport</keyword>
<feature type="transmembrane region" description="Helical" evidence="12">
    <location>
        <begin position="428"/>
        <end position="449"/>
    </location>
</feature>
<dbReference type="Gene3D" id="3.30.1360.60">
    <property type="entry name" value="Glucose permease domain IIB"/>
    <property type="match status" value="1"/>
</dbReference>
<evidence type="ECO:0000313" key="15">
    <source>
        <dbReference type="EMBL" id="MFM1524349.1"/>
    </source>
</evidence>
<feature type="transmembrane region" description="Helical" evidence="12">
    <location>
        <begin position="102"/>
        <end position="123"/>
    </location>
</feature>
<keyword evidence="3" id="KW-1003">Cell membrane</keyword>
<accession>A0ABW9F4G7</accession>
<dbReference type="PROSITE" id="PS01035">
    <property type="entry name" value="PTS_EIIB_TYPE_1_CYS"/>
    <property type="match status" value="1"/>
</dbReference>
<keyword evidence="4" id="KW-0762">Sugar transport</keyword>
<dbReference type="PROSITE" id="PS51103">
    <property type="entry name" value="PTS_EIIC_TYPE_1"/>
    <property type="match status" value="1"/>
</dbReference>
<dbReference type="CDD" id="cd00212">
    <property type="entry name" value="PTS_IIB_glc"/>
    <property type="match status" value="1"/>
</dbReference>
<evidence type="ECO:0000256" key="11">
    <source>
        <dbReference type="PROSITE-ProRule" id="PRU00421"/>
    </source>
</evidence>
<organism evidence="15 16">
    <name type="scientific">Helcococcus bovis</name>
    <dbReference type="NCBI Taxonomy" id="3153252"/>
    <lineage>
        <taxon>Bacteria</taxon>
        <taxon>Bacillati</taxon>
        <taxon>Bacillota</taxon>
        <taxon>Tissierellia</taxon>
        <taxon>Tissierellales</taxon>
        <taxon>Peptoniphilaceae</taxon>
        <taxon>Helcococcus</taxon>
    </lineage>
</organism>
<keyword evidence="5" id="KW-0808">Transferase</keyword>
<sequence length="457" mass="48740">MEKQELAKFILENVGGESNINTYSHCATRLRFNLKDEYLANTEAIQNTEGIVSVVKSGGQYQVIVGSGVADVYNEMTKLTKDNLEKGKVNNDGSEIKEKTNFFTALSAIFSPVLSAFAGSGILRALVILSNQMGILSETSGTYKILTIASMTVFYFLPVILAYTTAKYFKANPVLAMVIGAALIHPDLIAMMGETGNGTMTDFLGIPVTLMSYPSTVFPVIIAVWAFSHLERFLKNRIPEGGHLVFVPMISFFVMIPLTLIVIGPITYNVSNMIAGLINSLIESSPLLAGSLVGGGWNALVSVGLHWAVNPIMIQNIAGQGYDYIVPFTFATNFAMMGAALGVWLKAKHGNRKRYALTTALTIAFSGITEPAIYGVAMVLKKPFIAALIGGAVGGAYIGVQGVTAQSFVFGGLTTMPTFAGGQPGNMLHAAIGLAICVVVSAAITYIIGFDEPEIKK</sequence>
<keyword evidence="6" id="KW-0598">Phosphotransferase system</keyword>
<evidence type="ECO:0000256" key="7">
    <source>
        <dbReference type="ARBA" id="ARBA00022692"/>
    </source>
</evidence>
<comment type="subcellular location">
    <subcellularLocation>
        <location evidence="1">Cell membrane</location>
        <topology evidence="1">Multi-pass membrane protein</topology>
    </subcellularLocation>
</comment>
<feature type="transmembrane region" description="Helical" evidence="12">
    <location>
        <begin position="288"/>
        <end position="309"/>
    </location>
</feature>
<dbReference type="SUPFAM" id="SSF55604">
    <property type="entry name" value="Glucose permease domain IIB"/>
    <property type="match status" value="1"/>
</dbReference>
<evidence type="ECO:0000256" key="5">
    <source>
        <dbReference type="ARBA" id="ARBA00022679"/>
    </source>
</evidence>
<dbReference type="Pfam" id="PF00367">
    <property type="entry name" value="PTS_EIIB"/>
    <property type="match status" value="1"/>
</dbReference>
<feature type="domain" description="PTS EIIB type-1" evidence="13">
    <location>
        <begin position="4"/>
        <end position="86"/>
    </location>
</feature>
<evidence type="ECO:0000256" key="3">
    <source>
        <dbReference type="ARBA" id="ARBA00022475"/>
    </source>
</evidence>
<feature type="transmembrane region" description="Helical" evidence="12">
    <location>
        <begin position="384"/>
        <end position="408"/>
    </location>
</feature>